<sequence>MVDWSPIPAALLAPSSATKAAADPATKAAAIPATKTLDSSLVSPPYSRPFWPILSTKIFVPKAGPLARNGSPKFFPIFLACFPHKTEHPKLNSLLILVKISSLSLLSKSGFALKEIGKNLVAFF</sequence>
<protein>
    <submittedName>
        <fullName evidence="1">Uncharacterized protein</fullName>
    </submittedName>
</protein>
<dbReference type="EMBL" id="BTGU01000145">
    <property type="protein sequence ID" value="GMN63219.1"/>
    <property type="molecule type" value="Genomic_DNA"/>
</dbReference>
<dbReference type="AlphaFoldDB" id="A0AA88DWT4"/>
<accession>A0AA88DWT4</accession>
<gene>
    <name evidence="1" type="ORF">TIFTF001_032297</name>
</gene>
<name>A0AA88DWT4_FICCA</name>
<organism evidence="1 2">
    <name type="scientific">Ficus carica</name>
    <name type="common">Common fig</name>
    <dbReference type="NCBI Taxonomy" id="3494"/>
    <lineage>
        <taxon>Eukaryota</taxon>
        <taxon>Viridiplantae</taxon>
        <taxon>Streptophyta</taxon>
        <taxon>Embryophyta</taxon>
        <taxon>Tracheophyta</taxon>
        <taxon>Spermatophyta</taxon>
        <taxon>Magnoliopsida</taxon>
        <taxon>eudicotyledons</taxon>
        <taxon>Gunneridae</taxon>
        <taxon>Pentapetalae</taxon>
        <taxon>rosids</taxon>
        <taxon>fabids</taxon>
        <taxon>Rosales</taxon>
        <taxon>Moraceae</taxon>
        <taxon>Ficeae</taxon>
        <taxon>Ficus</taxon>
    </lineage>
</organism>
<keyword evidence="2" id="KW-1185">Reference proteome</keyword>
<proteinExistence type="predicted"/>
<reference evidence="1" key="1">
    <citation type="submission" date="2023-07" db="EMBL/GenBank/DDBJ databases">
        <title>draft genome sequence of fig (Ficus carica).</title>
        <authorList>
            <person name="Takahashi T."/>
            <person name="Nishimura K."/>
        </authorList>
    </citation>
    <scope>NUCLEOTIDE SEQUENCE</scope>
</reference>
<evidence type="ECO:0000313" key="2">
    <source>
        <dbReference type="Proteomes" id="UP001187192"/>
    </source>
</evidence>
<comment type="caution">
    <text evidence="1">The sequence shown here is derived from an EMBL/GenBank/DDBJ whole genome shotgun (WGS) entry which is preliminary data.</text>
</comment>
<dbReference type="Proteomes" id="UP001187192">
    <property type="component" value="Unassembled WGS sequence"/>
</dbReference>
<evidence type="ECO:0000313" key="1">
    <source>
        <dbReference type="EMBL" id="GMN63219.1"/>
    </source>
</evidence>